<name>A0A9Q3W022_9ACTN</name>
<evidence type="ECO:0000256" key="1">
    <source>
        <dbReference type="SAM" id="SignalP"/>
    </source>
</evidence>
<comment type="caution">
    <text evidence="2">The sequence shown here is derived from an EMBL/GenBank/DDBJ whole genome shotgun (WGS) entry which is preliminary data.</text>
</comment>
<proteinExistence type="predicted"/>
<evidence type="ECO:0000313" key="2">
    <source>
        <dbReference type="EMBL" id="MCD9880135.1"/>
    </source>
</evidence>
<evidence type="ECO:0008006" key="4">
    <source>
        <dbReference type="Google" id="ProtNLM"/>
    </source>
</evidence>
<reference evidence="2" key="1">
    <citation type="submission" date="2021-12" db="EMBL/GenBank/DDBJ databases">
        <authorList>
            <person name="Lee J.-H."/>
            <person name="Kim S.-B."/>
        </authorList>
    </citation>
    <scope>NUCLEOTIDE SEQUENCE</scope>
    <source>
        <strain evidence="2">NR30</strain>
    </source>
</reference>
<evidence type="ECO:0000313" key="3">
    <source>
        <dbReference type="Proteomes" id="UP001108029"/>
    </source>
</evidence>
<keyword evidence="3" id="KW-1185">Reference proteome</keyword>
<dbReference type="AlphaFoldDB" id="A0A9Q3W022"/>
<dbReference type="EMBL" id="JAJSBI010000036">
    <property type="protein sequence ID" value="MCD9880135.1"/>
    <property type="molecule type" value="Genomic_DNA"/>
</dbReference>
<sequence length="82" mass="8211">MRKLHKAAVAAAILGSFTFIATGTATAQPAILMHEGGGCRSHDLNVDILGQVGLLNGLLGNALNGEGNAGGQNNHVGSSTCE</sequence>
<feature type="chain" id="PRO_5040414769" description="Secreted protein" evidence="1">
    <location>
        <begin position="22"/>
        <end position="82"/>
    </location>
</feature>
<protein>
    <recommendedName>
        <fullName evidence="4">Secreted protein</fullName>
    </recommendedName>
</protein>
<organism evidence="2 3">
    <name type="scientific">Streptomyces guryensis</name>
    <dbReference type="NCBI Taxonomy" id="2886947"/>
    <lineage>
        <taxon>Bacteria</taxon>
        <taxon>Bacillati</taxon>
        <taxon>Actinomycetota</taxon>
        <taxon>Actinomycetes</taxon>
        <taxon>Kitasatosporales</taxon>
        <taxon>Streptomycetaceae</taxon>
        <taxon>Streptomyces</taxon>
    </lineage>
</organism>
<gene>
    <name evidence="2" type="ORF">LJ657_42580</name>
</gene>
<accession>A0A9Q3W022</accession>
<feature type="signal peptide" evidence="1">
    <location>
        <begin position="1"/>
        <end position="21"/>
    </location>
</feature>
<dbReference type="RefSeq" id="WP_232655075.1">
    <property type="nucleotide sequence ID" value="NZ_JAJSBI010000036.1"/>
</dbReference>
<dbReference type="Proteomes" id="UP001108029">
    <property type="component" value="Unassembled WGS sequence"/>
</dbReference>
<keyword evidence="1" id="KW-0732">Signal</keyword>